<dbReference type="Proteomes" id="UP000249522">
    <property type="component" value="Unassembled WGS sequence"/>
</dbReference>
<protein>
    <submittedName>
        <fullName evidence="2">Uncharacterized protein</fullName>
    </submittedName>
</protein>
<name>A0A2W1LQY5_9BACL</name>
<dbReference type="AlphaFoldDB" id="A0A2W1LQY5"/>
<feature type="signal peptide" evidence="1">
    <location>
        <begin position="1"/>
        <end position="30"/>
    </location>
</feature>
<proteinExistence type="predicted"/>
<evidence type="ECO:0000313" key="3">
    <source>
        <dbReference type="Proteomes" id="UP000249522"/>
    </source>
</evidence>
<sequence>MRRRSYRRLTLRQAMLMLYLLAAVALTGCAGDTPNRTAEETFELATAGLMATDRYRFEVNIGTATGGSAIRDYAAYEGEVQGHTKLLVKQTGEKRMHPVAAANHKAADAGIYHPAERMRELERLEKSVSYGRTVEGERTWLLDLRLSDKAAKADTAARLQRDLDRVAKSSTQNVSKQQGKEGAAYREKLDKEIADSYRELEQIIKTLEVETEIHMTVDRQTLRPVQLEERSVMHYVMNGRQQQETRVAAVRFSGYDSSPG</sequence>
<dbReference type="PROSITE" id="PS51257">
    <property type="entry name" value="PROKAR_LIPOPROTEIN"/>
    <property type="match status" value="1"/>
</dbReference>
<dbReference type="OrthoDB" id="2593402at2"/>
<gene>
    <name evidence="2" type="ORF">DNH61_20125</name>
</gene>
<evidence type="ECO:0000313" key="2">
    <source>
        <dbReference type="EMBL" id="PZD93817.1"/>
    </source>
</evidence>
<dbReference type="EMBL" id="QKRB01000055">
    <property type="protein sequence ID" value="PZD93817.1"/>
    <property type="molecule type" value="Genomic_DNA"/>
</dbReference>
<reference evidence="2 3" key="1">
    <citation type="submission" date="2018-06" db="EMBL/GenBank/DDBJ databases">
        <title>Paenibacillus imtechensis sp. nov.</title>
        <authorList>
            <person name="Pinnaka A.K."/>
            <person name="Singh H."/>
            <person name="Kaur M."/>
        </authorList>
    </citation>
    <scope>NUCLEOTIDE SEQUENCE [LARGE SCALE GENOMIC DNA]</scope>
    <source>
        <strain evidence="2 3">SMB1</strain>
    </source>
</reference>
<keyword evidence="3" id="KW-1185">Reference proteome</keyword>
<dbReference type="RefSeq" id="WP_111148628.1">
    <property type="nucleotide sequence ID" value="NZ_QKRB01000055.1"/>
</dbReference>
<accession>A0A2W1LQY5</accession>
<feature type="chain" id="PRO_5016181252" evidence="1">
    <location>
        <begin position="31"/>
        <end position="260"/>
    </location>
</feature>
<comment type="caution">
    <text evidence="2">The sequence shown here is derived from an EMBL/GenBank/DDBJ whole genome shotgun (WGS) entry which is preliminary data.</text>
</comment>
<organism evidence="2 3">
    <name type="scientific">Paenibacillus sambharensis</name>
    <dbReference type="NCBI Taxonomy" id="1803190"/>
    <lineage>
        <taxon>Bacteria</taxon>
        <taxon>Bacillati</taxon>
        <taxon>Bacillota</taxon>
        <taxon>Bacilli</taxon>
        <taxon>Bacillales</taxon>
        <taxon>Paenibacillaceae</taxon>
        <taxon>Paenibacillus</taxon>
    </lineage>
</organism>
<evidence type="ECO:0000256" key="1">
    <source>
        <dbReference type="SAM" id="SignalP"/>
    </source>
</evidence>
<keyword evidence="1" id="KW-0732">Signal</keyword>